<dbReference type="Proteomes" id="UP000008144">
    <property type="component" value="Chromosome 10"/>
</dbReference>
<reference evidence="1" key="4">
    <citation type="submission" date="2025-09" db="UniProtKB">
        <authorList>
            <consortium name="Ensembl"/>
        </authorList>
    </citation>
    <scope>IDENTIFICATION</scope>
</reference>
<reference evidence="2" key="1">
    <citation type="journal article" date="2002" name="Science">
        <title>The draft genome of Ciona intestinalis: insights into chordate and vertebrate origins.</title>
        <authorList>
            <person name="Dehal P."/>
            <person name="Satou Y."/>
            <person name="Campbell R.K."/>
            <person name="Chapman J."/>
            <person name="Degnan B."/>
            <person name="De Tomaso A."/>
            <person name="Davidson B."/>
            <person name="Di Gregorio A."/>
            <person name="Gelpke M."/>
            <person name="Goodstein D.M."/>
            <person name="Harafuji N."/>
            <person name="Hastings K.E."/>
            <person name="Ho I."/>
            <person name="Hotta K."/>
            <person name="Huang W."/>
            <person name="Kawashima T."/>
            <person name="Lemaire P."/>
            <person name="Martinez D."/>
            <person name="Meinertzhagen I.A."/>
            <person name="Necula S."/>
            <person name="Nonaka M."/>
            <person name="Putnam N."/>
            <person name="Rash S."/>
            <person name="Saiga H."/>
            <person name="Satake M."/>
            <person name="Terry A."/>
            <person name="Yamada L."/>
            <person name="Wang H.G."/>
            <person name="Awazu S."/>
            <person name="Azumi K."/>
            <person name="Boore J."/>
            <person name="Branno M."/>
            <person name="Chin-Bow S."/>
            <person name="DeSantis R."/>
            <person name="Doyle S."/>
            <person name="Francino P."/>
            <person name="Keys D.N."/>
            <person name="Haga S."/>
            <person name="Hayashi H."/>
            <person name="Hino K."/>
            <person name="Imai K.S."/>
            <person name="Inaba K."/>
            <person name="Kano S."/>
            <person name="Kobayashi K."/>
            <person name="Kobayashi M."/>
            <person name="Lee B.I."/>
            <person name="Makabe K.W."/>
            <person name="Manohar C."/>
            <person name="Matassi G."/>
            <person name="Medina M."/>
            <person name="Mochizuki Y."/>
            <person name="Mount S."/>
            <person name="Morishita T."/>
            <person name="Miura S."/>
            <person name="Nakayama A."/>
            <person name="Nishizaka S."/>
            <person name="Nomoto H."/>
            <person name="Ohta F."/>
            <person name="Oishi K."/>
            <person name="Rigoutsos I."/>
            <person name="Sano M."/>
            <person name="Sasaki A."/>
            <person name="Sasakura Y."/>
            <person name="Shoguchi E."/>
            <person name="Shin-i T."/>
            <person name="Spagnuolo A."/>
            <person name="Stainier D."/>
            <person name="Suzuki M.M."/>
            <person name="Tassy O."/>
            <person name="Takatori N."/>
            <person name="Tokuoka M."/>
            <person name="Yagi K."/>
            <person name="Yoshizaki F."/>
            <person name="Wada S."/>
            <person name="Zhang C."/>
            <person name="Hyatt P.D."/>
            <person name="Larimer F."/>
            <person name="Detter C."/>
            <person name="Doggett N."/>
            <person name="Glavina T."/>
            <person name="Hawkins T."/>
            <person name="Richardson P."/>
            <person name="Lucas S."/>
            <person name="Kohara Y."/>
            <person name="Levine M."/>
            <person name="Satoh N."/>
            <person name="Rokhsar D.S."/>
        </authorList>
    </citation>
    <scope>NUCLEOTIDE SEQUENCE [LARGE SCALE GENOMIC DNA]</scope>
</reference>
<evidence type="ECO:0000313" key="1">
    <source>
        <dbReference type="Ensembl" id="ENSCINP00000034465.1"/>
    </source>
</evidence>
<evidence type="ECO:0000313" key="2">
    <source>
        <dbReference type="Proteomes" id="UP000008144"/>
    </source>
</evidence>
<dbReference type="HOGENOM" id="CLU_3319775_0_0_1"/>
<organism evidence="1 2">
    <name type="scientific">Ciona intestinalis</name>
    <name type="common">Transparent sea squirt</name>
    <name type="synonym">Ascidia intestinalis</name>
    <dbReference type="NCBI Taxonomy" id="7719"/>
    <lineage>
        <taxon>Eukaryota</taxon>
        <taxon>Metazoa</taxon>
        <taxon>Chordata</taxon>
        <taxon>Tunicata</taxon>
        <taxon>Ascidiacea</taxon>
        <taxon>Phlebobranchia</taxon>
        <taxon>Cionidae</taxon>
        <taxon>Ciona</taxon>
    </lineage>
</organism>
<reference evidence="1" key="2">
    <citation type="journal article" date="2008" name="Genome Biol.">
        <title>Improved genome assembly and evidence-based global gene model set for the chordate Ciona intestinalis: new insight into intron and operon populations.</title>
        <authorList>
            <person name="Satou Y."/>
            <person name="Mineta K."/>
            <person name="Ogasawara M."/>
            <person name="Sasakura Y."/>
            <person name="Shoguchi E."/>
            <person name="Ueno K."/>
            <person name="Yamada L."/>
            <person name="Matsumoto J."/>
            <person name="Wasserscheid J."/>
            <person name="Dewar K."/>
            <person name="Wiley G.B."/>
            <person name="Macmil S.L."/>
            <person name="Roe B.A."/>
            <person name="Zeller R.W."/>
            <person name="Hastings K.E."/>
            <person name="Lemaire P."/>
            <person name="Lindquist E."/>
            <person name="Endo T."/>
            <person name="Hotta K."/>
            <person name="Inaba K."/>
        </authorList>
    </citation>
    <scope>NUCLEOTIDE SEQUENCE [LARGE SCALE GENOMIC DNA]</scope>
    <source>
        <strain evidence="1">wild type</strain>
    </source>
</reference>
<proteinExistence type="predicted"/>
<protein>
    <submittedName>
        <fullName evidence="1">Uncharacterized protein</fullName>
    </submittedName>
</protein>
<dbReference type="Ensembl" id="ENSCINT00000034611.1">
    <property type="protein sequence ID" value="ENSCINP00000034465.1"/>
    <property type="gene ID" value="ENSCING00000023014.1"/>
</dbReference>
<sequence>MSPQPIPSPCWIEPPSQNGIGVPSCLKLTEIGSTLLAPD</sequence>
<dbReference type="AlphaFoldDB" id="H2XXT1"/>
<reference evidence="1" key="3">
    <citation type="submission" date="2025-08" db="UniProtKB">
        <authorList>
            <consortium name="Ensembl"/>
        </authorList>
    </citation>
    <scope>IDENTIFICATION</scope>
</reference>
<dbReference type="EMBL" id="EAAA01000426">
    <property type="status" value="NOT_ANNOTATED_CDS"/>
    <property type="molecule type" value="Genomic_DNA"/>
</dbReference>
<keyword evidence="2" id="KW-1185">Reference proteome</keyword>
<name>H2XXT1_CIOIN</name>
<accession>H2XXT1</accession>
<dbReference type="InParanoid" id="H2XXT1"/>